<evidence type="ECO:0000313" key="14">
    <source>
        <dbReference type="Proteomes" id="UP001597318"/>
    </source>
</evidence>
<keyword evidence="11" id="KW-0472">Membrane</keyword>
<organism evidence="13 14">
    <name type="scientific">Metabacillus endolithicus</name>
    <dbReference type="NCBI Taxonomy" id="1535204"/>
    <lineage>
        <taxon>Bacteria</taxon>
        <taxon>Bacillati</taxon>
        <taxon>Bacillota</taxon>
        <taxon>Bacilli</taxon>
        <taxon>Bacillales</taxon>
        <taxon>Bacillaceae</taxon>
        <taxon>Metabacillus</taxon>
    </lineage>
</organism>
<dbReference type="Pfam" id="PF00512">
    <property type="entry name" value="HisKA"/>
    <property type="match status" value="1"/>
</dbReference>
<evidence type="ECO:0000256" key="8">
    <source>
        <dbReference type="ARBA" id="ARBA00022840"/>
    </source>
</evidence>
<comment type="caution">
    <text evidence="13">The sequence shown here is derived from an EMBL/GenBank/DDBJ whole genome shotgun (WGS) entry which is preliminary data.</text>
</comment>
<dbReference type="InterPro" id="IPR036890">
    <property type="entry name" value="HATPase_C_sf"/>
</dbReference>
<evidence type="ECO:0000313" key="13">
    <source>
        <dbReference type="EMBL" id="MFD2213518.1"/>
    </source>
</evidence>
<dbReference type="CDD" id="cd00082">
    <property type="entry name" value="HisKA"/>
    <property type="match status" value="1"/>
</dbReference>
<dbReference type="SUPFAM" id="SSF47384">
    <property type="entry name" value="Homodimeric domain of signal transducing histidine kinase"/>
    <property type="match status" value="1"/>
</dbReference>
<keyword evidence="5" id="KW-0808">Transferase</keyword>
<feature type="transmembrane region" description="Helical" evidence="11">
    <location>
        <begin position="12"/>
        <end position="34"/>
    </location>
</feature>
<dbReference type="PANTHER" id="PTHR45453:SF1">
    <property type="entry name" value="PHOSPHATE REGULON SENSOR PROTEIN PHOR"/>
    <property type="match status" value="1"/>
</dbReference>
<gene>
    <name evidence="13" type="ORF">ACFSKK_07390</name>
</gene>
<dbReference type="InterPro" id="IPR004358">
    <property type="entry name" value="Sig_transdc_His_kin-like_C"/>
</dbReference>
<evidence type="ECO:0000256" key="5">
    <source>
        <dbReference type="ARBA" id="ARBA00022679"/>
    </source>
</evidence>
<sequence length="434" mass="50037">MGKQKVFRKEQLKFMIFSFISFTVIFTIFGVIIFSQVKSTLFTQTDEELLSFKAKVSDVLPEEDHRPPRFDDNDGPQNPNERKGPNNPNPRIMMLHWNNEGEIINQNEIGTTIYESYFQDYELDKENVNAITNMTINDLYNFRYIVFEDHTEGDEVEYVQLLINTDPEQTILANFGKLIIICSSIFIILSISASYILSKRMMKPIIKSWNKQTEFVENASHELRTPLTIIQNKLELLLTAPQEKIMNKFENIALSLSETRRLSKLTSDLLTLARADSAESQLNKQPVNVDNFIKKVCNPYIDIAESQEKHVWLKLNSKIEIEADEQRLHQLLVILLDNALKYTAEQDSIGVKTYNEDHKVVIEITDTGIGISKQNMKYIFDRFYREDRARSRETGGSGLGLSIAQWIVTQHNGTISVSENQHKGTTFIVKLPKK</sequence>
<proteinExistence type="predicted"/>
<feature type="transmembrane region" description="Helical" evidence="11">
    <location>
        <begin position="178"/>
        <end position="197"/>
    </location>
</feature>
<dbReference type="PROSITE" id="PS50109">
    <property type="entry name" value="HIS_KIN"/>
    <property type="match status" value="1"/>
</dbReference>
<evidence type="ECO:0000256" key="7">
    <source>
        <dbReference type="ARBA" id="ARBA00022777"/>
    </source>
</evidence>
<keyword evidence="14" id="KW-1185">Reference proteome</keyword>
<accession>A0ABW5BXF6</accession>
<dbReference type="GO" id="GO:0016301">
    <property type="term" value="F:kinase activity"/>
    <property type="evidence" value="ECO:0007669"/>
    <property type="project" value="UniProtKB-KW"/>
</dbReference>
<feature type="region of interest" description="Disordered" evidence="10">
    <location>
        <begin position="61"/>
        <end position="90"/>
    </location>
</feature>
<dbReference type="Pfam" id="PF02518">
    <property type="entry name" value="HATPase_c"/>
    <property type="match status" value="1"/>
</dbReference>
<dbReference type="SUPFAM" id="SSF55874">
    <property type="entry name" value="ATPase domain of HSP90 chaperone/DNA topoisomerase II/histidine kinase"/>
    <property type="match status" value="1"/>
</dbReference>
<dbReference type="InterPro" id="IPR003594">
    <property type="entry name" value="HATPase_dom"/>
</dbReference>
<evidence type="ECO:0000256" key="10">
    <source>
        <dbReference type="SAM" id="MobiDB-lite"/>
    </source>
</evidence>
<dbReference type="InterPro" id="IPR036097">
    <property type="entry name" value="HisK_dim/P_sf"/>
</dbReference>
<evidence type="ECO:0000256" key="1">
    <source>
        <dbReference type="ARBA" id="ARBA00000085"/>
    </source>
</evidence>
<dbReference type="Gene3D" id="1.10.287.130">
    <property type="match status" value="1"/>
</dbReference>
<dbReference type="EC" id="2.7.13.3" evidence="3"/>
<dbReference type="Proteomes" id="UP001597318">
    <property type="component" value="Unassembled WGS sequence"/>
</dbReference>
<dbReference type="InterPro" id="IPR050351">
    <property type="entry name" value="BphY/WalK/GraS-like"/>
</dbReference>
<dbReference type="Gene3D" id="3.30.565.10">
    <property type="entry name" value="Histidine kinase-like ATPase, C-terminal domain"/>
    <property type="match status" value="1"/>
</dbReference>
<dbReference type="EMBL" id="JBHUIK010000001">
    <property type="protein sequence ID" value="MFD2213518.1"/>
    <property type="molecule type" value="Genomic_DNA"/>
</dbReference>
<dbReference type="RefSeq" id="WP_247340600.1">
    <property type="nucleotide sequence ID" value="NZ_CP095550.1"/>
</dbReference>
<keyword evidence="4" id="KW-0597">Phosphoprotein</keyword>
<evidence type="ECO:0000256" key="2">
    <source>
        <dbReference type="ARBA" id="ARBA00004370"/>
    </source>
</evidence>
<evidence type="ECO:0000256" key="11">
    <source>
        <dbReference type="SAM" id="Phobius"/>
    </source>
</evidence>
<evidence type="ECO:0000256" key="4">
    <source>
        <dbReference type="ARBA" id="ARBA00022553"/>
    </source>
</evidence>
<dbReference type="SMART" id="SM00388">
    <property type="entry name" value="HisKA"/>
    <property type="match status" value="1"/>
</dbReference>
<dbReference type="PANTHER" id="PTHR45453">
    <property type="entry name" value="PHOSPHATE REGULON SENSOR PROTEIN PHOR"/>
    <property type="match status" value="1"/>
</dbReference>
<dbReference type="SMART" id="SM00387">
    <property type="entry name" value="HATPase_c"/>
    <property type="match status" value="1"/>
</dbReference>
<evidence type="ECO:0000256" key="3">
    <source>
        <dbReference type="ARBA" id="ARBA00012438"/>
    </source>
</evidence>
<dbReference type="InterPro" id="IPR005467">
    <property type="entry name" value="His_kinase_dom"/>
</dbReference>
<keyword evidence="8" id="KW-0067">ATP-binding</keyword>
<keyword evidence="7 13" id="KW-0418">Kinase</keyword>
<evidence type="ECO:0000259" key="12">
    <source>
        <dbReference type="PROSITE" id="PS50109"/>
    </source>
</evidence>
<keyword evidence="9" id="KW-0902">Two-component regulatory system</keyword>
<feature type="compositionally biased region" description="Basic and acidic residues" evidence="10">
    <location>
        <begin position="62"/>
        <end position="72"/>
    </location>
</feature>
<dbReference type="InterPro" id="IPR003661">
    <property type="entry name" value="HisK_dim/P_dom"/>
</dbReference>
<dbReference type="PRINTS" id="PR00344">
    <property type="entry name" value="BCTRLSENSOR"/>
</dbReference>
<evidence type="ECO:0000256" key="6">
    <source>
        <dbReference type="ARBA" id="ARBA00022741"/>
    </source>
</evidence>
<reference evidence="14" key="1">
    <citation type="journal article" date="2019" name="Int. J. Syst. Evol. Microbiol.">
        <title>The Global Catalogue of Microorganisms (GCM) 10K type strain sequencing project: providing services to taxonomists for standard genome sequencing and annotation.</title>
        <authorList>
            <consortium name="The Broad Institute Genomics Platform"/>
            <consortium name="The Broad Institute Genome Sequencing Center for Infectious Disease"/>
            <person name="Wu L."/>
            <person name="Ma J."/>
        </authorList>
    </citation>
    <scope>NUCLEOTIDE SEQUENCE [LARGE SCALE GENOMIC DNA]</scope>
    <source>
        <strain evidence="14">CGMCC 1.15474</strain>
    </source>
</reference>
<comment type="subcellular location">
    <subcellularLocation>
        <location evidence="2">Membrane</location>
    </subcellularLocation>
</comment>
<feature type="domain" description="Histidine kinase" evidence="12">
    <location>
        <begin position="218"/>
        <end position="434"/>
    </location>
</feature>
<comment type="catalytic activity">
    <reaction evidence="1">
        <text>ATP + protein L-histidine = ADP + protein N-phospho-L-histidine.</text>
        <dbReference type="EC" id="2.7.13.3"/>
    </reaction>
</comment>
<protein>
    <recommendedName>
        <fullName evidence="3">histidine kinase</fullName>
        <ecNumber evidence="3">2.7.13.3</ecNumber>
    </recommendedName>
</protein>
<evidence type="ECO:0000256" key="9">
    <source>
        <dbReference type="ARBA" id="ARBA00023012"/>
    </source>
</evidence>
<keyword evidence="6" id="KW-0547">Nucleotide-binding</keyword>
<keyword evidence="11" id="KW-1133">Transmembrane helix</keyword>
<name>A0ABW5BXF6_9BACI</name>
<keyword evidence="11" id="KW-0812">Transmembrane</keyword>